<proteinExistence type="inferred from homology"/>
<dbReference type="PANTHER" id="PTHR32448">
    <property type="entry name" value="OS08G0158400 PROTEIN"/>
    <property type="match status" value="1"/>
</dbReference>
<dbReference type="InterPro" id="IPR012951">
    <property type="entry name" value="BBE"/>
</dbReference>
<name>A0A6P6S646_COFAR</name>
<evidence type="ECO:0000259" key="9">
    <source>
        <dbReference type="PROSITE" id="PS51387"/>
    </source>
</evidence>
<keyword evidence="8" id="KW-0325">Glycoprotein</keyword>
<dbReference type="OrthoDB" id="407275at2759"/>
<reference evidence="11" key="2">
    <citation type="submission" date="2025-08" db="UniProtKB">
        <authorList>
            <consortium name="RefSeq"/>
        </authorList>
    </citation>
    <scope>IDENTIFICATION</scope>
    <source>
        <tissue evidence="11">Leaves</tissue>
    </source>
</reference>
<evidence type="ECO:0000256" key="5">
    <source>
        <dbReference type="ARBA" id="ARBA00022630"/>
    </source>
</evidence>
<dbReference type="RefSeq" id="XP_027060937.1">
    <property type="nucleotide sequence ID" value="XM_027205136.1"/>
</dbReference>
<feature type="domain" description="FAD-binding PCMH-type" evidence="9">
    <location>
        <begin position="1"/>
        <end position="145"/>
    </location>
</feature>
<accession>A0A6P6S646</accession>
<protein>
    <submittedName>
        <fullName evidence="11">Berberine bridge enzyme-like 8</fullName>
    </submittedName>
</protein>
<dbReference type="Gene3D" id="3.40.462.20">
    <property type="match status" value="1"/>
</dbReference>
<keyword evidence="7" id="KW-0274">FAD</keyword>
<sequence length="432" mass="48621">MRIRSGGHDFEGSSYVSNATFFVMDMFNYRYVKVNNQERTAWVGAGATIGETYYAINKTNSSLAFAAGYWPNIGVGGHVSGGGYGPLIRKHGLAADNVIDARIVDAKGRVLTRASMGEDVFWAIRGGTGASFCVILACKVKLVAITPRVSAFRLNKTLETNATNLVHKWQFVAPKLPRDLLLSLQITSINSAQTGRKTIQASFVAVFQGGVDQLLSIMQNQFPELGLTRRDCIRLNWLDNYPFHLNIPTNSTATFLTSRFPPVPKIYLKGKSNFAQVPIPVEGLKKIWGQLLKIDNPPGKFEWTPFGGIMDEFPSTAIPFPYRAGNIFILFEAIEWNGSEPNLQRQRIAWIRQRQRIIGQYVAKNPRRAYVDYRDLDLGINNSNFTSVEVSRSWAVPYFNQNYERLVRAKTHVDPFNYFNIEQTIPPYSPCK</sequence>
<dbReference type="InterPro" id="IPR016166">
    <property type="entry name" value="FAD-bd_PCMH"/>
</dbReference>
<keyword evidence="5" id="KW-0285">Flavoprotein</keyword>
<dbReference type="PROSITE" id="PS51387">
    <property type="entry name" value="FAD_PCMH"/>
    <property type="match status" value="1"/>
</dbReference>
<evidence type="ECO:0000256" key="3">
    <source>
        <dbReference type="ARBA" id="ARBA00005466"/>
    </source>
</evidence>
<comment type="cofactor">
    <cofactor evidence="1">
        <name>FAD</name>
        <dbReference type="ChEBI" id="CHEBI:57692"/>
    </cofactor>
</comment>
<dbReference type="GO" id="GO:0016491">
    <property type="term" value="F:oxidoreductase activity"/>
    <property type="evidence" value="ECO:0007669"/>
    <property type="project" value="InterPro"/>
</dbReference>
<dbReference type="GO" id="GO:0071949">
    <property type="term" value="F:FAD binding"/>
    <property type="evidence" value="ECO:0007669"/>
    <property type="project" value="InterPro"/>
</dbReference>
<keyword evidence="6" id="KW-0732">Signal</keyword>
<comment type="pathway">
    <text evidence="2">Alkaloid biosynthesis.</text>
</comment>
<reference evidence="10" key="1">
    <citation type="journal article" date="2025" name="Foods">
        <title>Unveiling the Microbial Signatures of Arabica Coffee Cherries: Insights into Ripeness Specific Diversity, Functional Traits, and Implications for Quality and Safety.</title>
        <authorList>
            <consortium name="RefSeq"/>
            <person name="Tenea G.N."/>
            <person name="Cifuentes V."/>
            <person name="Reyes P."/>
            <person name="Cevallos-Vallejos M."/>
        </authorList>
    </citation>
    <scope>NUCLEOTIDE SEQUENCE [LARGE SCALE GENOMIC DNA]</scope>
</reference>
<dbReference type="Gene3D" id="3.30.43.10">
    <property type="entry name" value="Uridine Diphospho-n-acetylenolpyruvylglucosamine Reductase, domain 2"/>
    <property type="match status" value="1"/>
</dbReference>
<keyword evidence="4" id="KW-0017">Alkaloid metabolism</keyword>
<evidence type="ECO:0000256" key="7">
    <source>
        <dbReference type="ARBA" id="ARBA00022827"/>
    </source>
</evidence>
<dbReference type="Pfam" id="PF08031">
    <property type="entry name" value="BBE"/>
    <property type="match status" value="1"/>
</dbReference>
<evidence type="ECO:0000256" key="1">
    <source>
        <dbReference type="ARBA" id="ARBA00001974"/>
    </source>
</evidence>
<dbReference type="InterPro" id="IPR016167">
    <property type="entry name" value="FAD-bd_PCMH_sub1"/>
</dbReference>
<evidence type="ECO:0000256" key="4">
    <source>
        <dbReference type="ARBA" id="ARBA00022589"/>
    </source>
</evidence>
<dbReference type="Pfam" id="PF01565">
    <property type="entry name" value="FAD_binding_4"/>
    <property type="match status" value="1"/>
</dbReference>
<dbReference type="Proteomes" id="UP001652660">
    <property type="component" value="Chromosome 5e"/>
</dbReference>
<dbReference type="SUPFAM" id="SSF56176">
    <property type="entry name" value="FAD-binding/transporter-associated domain-like"/>
    <property type="match status" value="1"/>
</dbReference>
<organism evidence="10 11">
    <name type="scientific">Coffea arabica</name>
    <name type="common">Arabian coffee</name>
    <dbReference type="NCBI Taxonomy" id="13443"/>
    <lineage>
        <taxon>Eukaryota</taxon>
        <taxon>Viridiplantae</taxon>
        <taxon>Streptophyta</taxon>
        <taxon>Embryophyta</taxon>
        <taxon>Tracheophyta</taxon>
        <taxon>Spermatophyta</taxon>
        <taxon>Magnoliopsida</taxon>
        <taxon>eudicotyledons</taxon>
        <taxon>Gunneridae</taxon>
        <taxon>Pentapetalae</taxon>
        <taxon>asterids</taxon>
        <taxon>lamiids</taxon>
        <taxon>Gentianales</taxon>
        <taxon>Rubiaceae</taxon>
        <taxon>Ixoroideae</taxon>
        <taxon>Gardenieae complex</taxon>
        <taxon>Bertiereae - Coffeeae clade</taxon>
        <taxon>Coffeeae</taxon>
        <taxon>Coffea</taxon>
    </lineage>
</organism>
<keyword evidence="10" id="KW-1185">Reference proteome</keyword>
<dbReference type="InterPro" id="IPR016169">
    <property type="entry name" value="FAD-bd_PCMH_sub2"/>
</dbReference>
<dbReference type="InterPro" id="IPR006094">
    <property type="entry name" value="Oxid_FAD_bind_N"/>
</dbReference>
<dbReference type="AlphaFoldDB" id="A0A6P6S646"/>
<comment type="similarity">
    <text evidence="3">Belongs to the oxygen-dependent FAD-linked oxidoreductase family.</text>
</comment>
<evidence type="ECO:0000256" key="8">
    <source>
        <dbReference type="ARBA" id="ARBA00023180"/>
    </source>
</evidence>
<dbReference type="InterPro" id="IPR036318">
    <property type="entry name" value="FAD-bd_PCMH-like_sf"/>
</dbReference>
<evidence type="ECO:0000313" key="10">
    <source>
        <dbReference type="Proteomes" id="UP001652660"/>
    </source>
</evidence>
<dbReference type="Gene3D" id="3.30.465.10">
    <property type="match status" value="1"/>
</dbReference>
<gene>
    <name evidence="11" type="primary">LOC113687549</name>
</gene>
<evidence type="ECO:0000256" key="6">
    <source>
        <dbReference type="ARBA" id="ARBA00022729"/>
    </source>
</evidence>
<evidence type="ECO:0000256" key="2">
    <source>
        <dbReference type="ARBA" id="ARBA00004913"/>
    </source>
</evidence>
<evidence type="ECO:0000313" key="11">
    <source>
        <dbReference type="RefSeq" id="XP_027060937.1"/>
    </source>
</evidence>
<dbReference type="GeneID" id="113687549"/>